<dbReference type="Proteomes" id="UP000095255">
    <property type="component" value="Unassembled WGS sequence"/>
</dbReference>
<dbReference type="PANTHER" id="PTHR43538:SF1">
    <property type="entry name" value="(R)-CITRAMALATE SYNTHASE"/>
    <property type="match status" value="1"/>
</dbReference>
<dbReference type="Gene3D" id="1.10.238.260">
    <property type="match status" value="1"/>
</dbReference>
<evidence type="ECO:0000256" key="5">
    <source>
        <dbReference type="ARBA" id="ARBA00022679"/>
    </source>
</evidence>
<evidence type="ECO:0000256" key="1">
    <source>
        <dbReference type="ARBA" id="ARBA00004743"/>
    </source>
</evidence>
<dbReference type="OrthoDB" id="9804858at2"/>
<evidence type="ECO:0000259" key="10">
    <source>
        <dbReference type="PROSITE" id="PS50991"/>
    </source>
</evidence>
<dbReference type="PANTHER" id="PTHR43538">
    <property type="entry name" value="ALPHA-IPM SYNTHASE/HOMOCITRATE SYNTHASE"/>
    <property type="match status" value="1"/>
</dbReference>
<proteinExistence type="inferred from homology"/>
<keyword evidence="5 9" id="KW-0808">Transferase</keyword>
<dbReference type="InterPro" id="IPR054691">
    <property type="entry name" value="LeuA/HCS_post-cat"/>
</dbReference>
<dbReference type="CDD" id="cd07941">
    <property type="entry name" value="DRE_TIM_LeuA3"/>
    <property type="match status" value="1"/>
</dbReference>
<dbReference type="AlphaFoldDB" id="A0A1E5LAC1"/>
<dbReference type="NCBIfam" id="TIGR00977">
    <property type="entry name" value="citramal_synth"/>
    <property type="match status" value="1"/>
</dbReference>
<evidence type="ECO:0000256" key="7">
    <source>
        <dbReference type="ARBA" id="ARBA00048263"/>
    </source>
</evidence>
<organism evidence="11 12">
    <name type="scientific">Desulfuribacillus stibiiarsenatis</name>
    <dbReference type="NCBI Taxonomy" id="1390249"/>
    <lineage>
        <taxon>Bacteria</taxon>
        <taxon>Bacillati</taxon>
        <taxon>Bacillota</taxon>
        <taxon>Desulfuribacillia</taxon>
        <taxon>Desulfuribacillales</taxon>
        <taxon>Desulfuribacillaceae</taxon>
        <taxon>Desulfuribacillus</taxon>
    </lineage>
</organism>
<dbReference type="SMART" id="SM00917">
    <property type="entry name" value="LeuA_dimer"/>
    <property type="match status" value="1"/>
</dbReference>
<gene>
    <name evidence="11" type="ORF">BHU72_01410</name>
</gene>
<accession>A0A1E5LAC1</accession>
<dbReference type="STRING" id="1390249.BHU72_01410"/>
<dbReference type="PROSITE" id="PS50991">
    <property type="entry name" value="PYR_CT"/>
    <property type="match status" value="1"/>
</dbReference>
<evidence type="ECO:0000256" key="6">
    <source>
        <dbReference type="ARBA" id="ARBA00023304"/>
    </source>
</evidence>
<dbReference type="PROSITE" id="PS00815">
    <property type="entry name" value="AIPM_HOMOCIT_SYNTH_1"/>
    <property type="match status" value="1"/>
</dbReference>
<comment type="pathway">
    <text evidence="1">Amino-acid biosynthesis; L-isoleucine biosynthesis; 2-oxobutanoate from pyruvate: step 1/3.</text>
</comment>
<dbReference type="InterPro" id="IPR000891">
    <property type="entry name" value="PYR_CT"/>
</dbReference>
<reference evidence="11 12" key="1">
    <citation type="submission" date="2016-09" db="EMBL/GenBank/DDBJ databases">
        <title>Desulfuribacillus arsenicus sp. nov., an obligately anaerobic, dissimilatory arsenic- and antimonate-reducing bacterium isolated from anoxic sediments.</title>
        <authorList>
            <person name="Abin C.A."/>
            <person name="Hollibaugh J.T."/>
        </authorList>
    </citation>
    <scope>NUCLEOTIDE SEQUENCE [LARGE SCALE GENOMIC DNA]</scope>
    <source>
        <strain evidence="11 12">MLFW-2</strain>
    </source>
</reference>
<dbReference type="Pfam" id="PF22617">
    <property type="entry name" value="HCS_D2"/>
    <property type="match status" value="1"/>
</dbReference>
<dbReference type="Pfam" id="PF00682">
    <property type="entry name" value="HMGL-like"/>
    <property type="match status" value="1"/>
</dbReference>
<dbReference type="UniPathway" id="UPA00047">
    <property type="reaction ID" value="UER00066"/>
</dbReference>
<comment type="catalytic activity">
    <reaction evidence="7">
        <text>pyruvate + acetyl-CoA + H2O = (3R)-citramalate + CoA + H(+)</text>
        <dbReference type="Rhea" id="RHEA:19045"/>
        <dbReference type="ChEBI" id="CHEBI:15361"/>
        <dbReference type="ChEBI" id="CHEBI:15377"/>
        <dbReference type="ChEBI" id="CHEBI:15378"/>
        <dbReference type="ChEBI" id="CHEBI:30934"/>
        <dbReference type="ChEBI" id="CHEBI:57287"/>
        <dbReference type="ChEBI" id="CHEBI:57288"/>
        <dbReference type="EC" id="2.3.3.21"/>
    </reaction>
</comment>
<dbReference type="Gene3D" id="3.20.20.70">
    <property type="entry name" value="Aldolase class I"/>
    <property type="match status" value="1"/>
</dbReference>
<evidence type="ECO:0000256" key="8">
    <source>
        <dbReference type="NCBIfam" id="TIGR00977"/>
    </source>
</evidence>
<keyword evidence="12" id="KW-1185">Reference proteome</keyword>
<comment type="similarity">
    <text evidence="2 9">Belongs to the alpha-IPM synthase/homocitrate synthase family.</text>
</comment>
<protein>
    <recommendedName>
        <fullName evidence="8">Citramalate synthase</fullName>
        <ecNumber evidence="8">2.3.3.21</ecNumber>
    </recommendedName>
</protein>
<dbReference type="GO" id="GO:0043714">
    <property type="term" value="F:(R)-citramalate synthase activity"/>
    <property type="evidence" value="ECO:0007669"/>
    <property type="project" value="UniProtKB-UniRule"/>
</dbReference>
<dbReference type="RefSeq" id="WP_069700821.1">
    <property type="nucleotide sequence ID" value="NZ_MJAT01000001.1"/>
</dbReference>
<dbReference type="SUPFAM" id="SSF51569">
    <property type="entry name" value="Aldolase"/>
    <property type="match status" value="1"/>
</dbReference>
<dbReference type="Pfam" id="PF08502">
    <property type="entry name" value="LeuA_dimer"/>
    <property type="match status" value="1"/>
</dbReference>
<evidence type="ECO:0000256" key="4">
    <source>
        <dbReference type="ARBA" id="ARBA00022624"/>
    </source>
</evidence>
<dbReference type="SUPFAM" id="SSF110921">
    <property type="entry name" value="2-isopropylmalate synthase LeuA, allosteric (dimerisation) domain"/>
    <property type="match status" value="1"/>
</dbReference>
<keyword evidence="3" id="KW-0028">Amino-acid biosynthesis</keyword>
<evidence type="ECO:0000256" key="2">
    <source>
        <dbReference type="ARBA" id="ARBA00006154"/>
    </source>
</evidence>
<dbReference type="InterPro" id="IPR002034">
    <property type="entry name" value="AIPM/Hcit_synth_CS"/>
</dbReference>
<evidence type="ECO:0000313" key="11">
    <source>
        <dbReference type="EMBL" id="OEH86943.1"/>
    </source>
</evidence>
<feature type="domain" description="Pyruvate carboxyltransferase" evidence="10">
    <location>
        <begin position="6"/>
        <end position="270"/>
    </location>
</feature>
<dbReference type="InterPro" id="IPR013785">
    <property type="entry name" value="Aldolase_TIM"/>
</dbReference>
<dbReference type="GO" id="GO:0009097">
    <property type="term" value="P:isoleucine biosynthetic process"/>
    <property type="evidence" value="ECO:0007669"/>
    <property type="project" value="UniProtKB-UniRule"/>
</dbReference>
<keyword evidence="6" id="KW-0100">Branched-chain amino acid biosynthesis</keyword>
<evidence type="ECO:0000256" key="9">
    <source>
        <dbReference type="RuleBase" id="RU003523"/>
    </source>
</evidence>
<sequence length="539" mass="59159">MTRKKVYIYDTTLRDGTQGEGISLSSEDKLKIAKKLDRLGISYIEGGWPGSNPKDMEFFLQASATTFTHAKLTAFGSTCRAYSDPSEDANLNALVASGAQAIAIFGKTWDFQVIEALRTTLEENLRMIEESIAFLKSKHVEVIFDAEHFFDGYKANPDYAIEALKAAERGGADWLALCDTNGGSLPHEISEIVTKVKAELHTPLGIHAHNDGELAVANSLAAVYAGAEQIQGTMNGFGERCGNANLCSIIPNLQLKSNYDCIGELITRLTKTSRYVSEVANVVHHPNQPFVGRSAFTHKGGMHVSAILKNAKTYEHIEPETVGNQRRVLMSELAGLSNVLFKAKELGIDVDKDHPQAKNIVQEIKDLEHQGYQFEAAEGSFELLLRKAFTGLQDVISLDSFKILLEKRGDQRVTCDAIVKLNVNGNVCISAAEGNGPVNALDNAMRKTLEDIYPDLKNVHLTDYKVRVIDEKDGTAAKIRVLIESSNGENTWSTVGVSENIIEASWYALADSIRYALLGKENDALQTASQNERKGILNH</sequence>
<name>A0A1E5LAC1_9FIRM</name>
<dbReference type="InterPro" id="IPR005675">
    <property type="entry name" value="Citramal_synthase"/>
</dbReference>
<dbReference type="EMBL" id="MJAT01000001">
    <property type="protein sequence ID" value="OEH86943.1"/>
    <property type="molecule type" value="Genomic_DNA"/>
</dbReference>
<dbReference type="Gene3D" id="3.30.160.270">
    <property type="match status" value="1"/>
</dbReference>
<dbReference type="GO" id="GO:0009098">
    <property type="term" value="P:L-leucine biosynthetic process"/>
    <property type="evidence" value="ECO:0007669"/>
    <property type="project" value="InterPro"/>
</dbReference>
<evidence type="ECO:0000256" key="3">
    <source>
        <dbReference type="ARBA" id="ARBA00022605"/>
    </source>
</evidence>
<dbReference type="EC" id="2.3.3.21" evidence="8"/>
<comment type="caution">
    <text evidence="11">The sequence shown here is derived from an EMBL/GenBank/DDBJ whole genome shotgun (WGS) entry which is preliminary data.</text>
</comment>
<keyword evidence="4" id="KW-0412">Isoleucine biosynthesis</keyword>
<dbReference type="InterPro" id="IPR036230">
    <property type="entry name" value="LeuA_allosteric_dom_sf"/>
</dbReference>
<dbReference type="GO" id="GO:0003852">
    <property type="term" value="F:2-isopropylmalate synthase activity"/>
    <property type="evidence" value="ECO:0007669"/>
    <property type="project" value="InterPro"/>
</dbReference>
<dbReference type="InterPro" id="IPR013709">
    <property type="entry name" value="2-isopropylmalate_synth_dimer"/>
</dbReference>
<evidence type="ECO:0000313" key="12">
    <source>
        <dbReference type="Proteomes" id="UP000095255"/>
    </source>
</evidence>